<proteinExistence type="predicted"/>
<comment type="caution">
    <text evidence="1">The sequence shown here is derived from an EMBL/GenBank/DDBJ whole genome shotgun (WGS) entry which is preliminary data.</text>
</comment>
<dbReference type="AlphaFoldDB" id="C7HUW8"/>
<evidence type="ECO:0000313" key="2">
    <source>
        <dbReference type="Proteomes" id="UP000003821"/>
    </source>
</evidence>
<evidence type="ECO:0000313" key="1">
    <source>
        <dbReference type="EMBL" id="EEU12523.1"/>
    </source>
</evidence>
<keyword evidence="2" id="KW-1185">Reference proteome</keyword>
<sequence length="47" mass="5777">MQNKIINKKFLNTNIDYKKILQQFFYVNLEKNQSIYIKINANKLERI</sequence>
<accession>C7HUW8</accession>
<gene>
    <name evidence="1" type="ORF">HMPREF0078_1131</name>
</gene>
<protein>
    <submittedName>
        <fullName evidence="1">Uncharacterized protein</fullName>
    </submittedName>
</protein>
<dbReference type="Proteomes" id="UP000003821">
    <property type="component" value="Unassembled WGS sequence"/>
</dbReference>
<dbReference type="HOGENOM" id="CLU_3163995_0_0_9"/>
<dbReference type="EMBL" id="ACXU01000015">
    <property type="protein sequence ID" value="EEU12523.1"/>
    <property type="molecule type" value="Genomic_DNA"/>
</dbReference>
<reference evidence="1 2" key="1">
    <citation type="submission" date="2009-08" db="EMBL/GenBank/DDBJ databases">
        <authorList>
            <person name="Muzny D."/>
            <person name="Qin X."/>
            <person name="Deng J."/>
            <person name="Jiang H."/>
            <person name="Liu Y."/>
            <person name="Qu J."/>
            <person name="Song X.-Z."/>
            <person name="Zhang L."/>
            <person name="Thornton R."/>
            <person name="Coyle M."/>
            <person name="Francisco L."/>
            <person name="Jackson L."/>
            <person name="Javaid M."/>
            <person name="Korchina V."/>
            <person name="Kovar C."/>
            <person name="Mata R."/>
            <person name="Mathew T."/>
            <person name="Ngo R."/>
            <person name="Nguyen L."/>
            <person name="Nguyen N."/>
            <person name="Okwuonu G."/>
            <person name="Ongeri F."/>
            <person name="Pham C."/>
            <person name="Simmons D."/>
            <person name="Wilczek-Boney K."/>
            <person name="Hale W."/>
            <person name="Jakkamsetti A."/>
            <person name="Pham P."/>
            <person name="Ruth R."/>
            <person name="San Lucas F."/>
            <person name="Warren J."/>
            <person name="Zhang J."/>
            <person name="Zhao Z."/>
            <person name="Zhou C."/>
            <person name="Zhu D."/>
            <person name="Lee S."/>
            <person name="Bess C."/>
            <person name="Blankenburg K."/>
            <person name="Forbes L."/>
            <person name="Fu Q."/>
            <person name="Gubbala S."/>
            <person name="Hirani K."/>
            <person name="Jayaseelan J.C."/>
            <person name="Lara F."/>
            <person name="Munidasa M."/>
            <person name="Palculict T."/>
            <person name="Patil S."/>
            <person name="Pu L.-L."/>
            <person name="Saada N."/>
            <person name="Tang L."/>
            <person name="Weissenberger G."/>
            <person name="Zhu Y."/>
            <person name="Hemphill L."/>
            <person name="Shang Y."/>
            <person name="Youmans B."/>
            <person name="Ayvaz T."/>
            <person name="Ross M."/>
            <person name="Santibanez J."/>
            <person name="Aqrawi P."/>
            <person name="Gross S."/>
            <person name="Joshi V."/>
            <person name="Fowler G."/>
            <person name="Nazareth L."/>
            <person name="Reid J."/>
            <person name="Worley K."/>
            <person name="Petrosino J."/>
            <person name="Highlander S."/>
            <person name="Gibbs R."/>
            <person name="Gibbs R."/>
        </authorList>
    </citation>
    <scope>NUCLEOTIDE SEQUENCE [LARGE SCALE GENOMIC DNA]</scope>
    <source>
        <strain evidence="1 2">ATCC 51170</strain>
    </source>
</reference>
<name>C7HUW8_9FIRM</name>
<organism evidence="1 2">
    <name type="scientific">Anaerococcus vaginalis ATCC 51170</name>
    <dbReference type="NCBI Taxonomy" id="655811"/>
    <lineage>
        <taxon>Bacteria</taxon>
        <taxon>Bacillati</taxon>
        <taxon>Bacillota</taxon>
        <taxon>Tissierellia</taxon>
        <taxon>Tissierellales</taxon>
        <taxon>Peptoniphilaceae</taxon>
        <taxon>Anaerococcus</taxon>
    </lineage>
</organism>